<evidence type="ECO:0000313" key="1">
    <source>
        <dbReference type="EMBL" id="CCX13025.1"/>
    </source>
</evidence>
<accession>U4LE27</accession>
<protein>
    <submittedName>
        <fullName evidence="1">Uncharacterized protein</fullName>
    </submittedName>
</protein>
<organism evidence="1 2">
    <name type="scientific">Pyronema omphalodes (strain CBS 100304)</name>
    <name type="common">Pyronema confluens</name>
    <dbReference type="NCBI Taxonomy" id="1076935"/>
    <lineage>
        <taxon>Eukaryota</taxon>
        <taxon>Fungi</taxon>
        <taxon>Dikarya</taxon>
        <taxon>Ascomycota</taxon>
        <taxon>Pezizomycotina</taxon>
        <taxon>Pezizomycetes</taxon>
        <taxon>Pezizales</taxon>
        <taxon>Pyronemataceae</taxon>
        <taxon>Pyronema</taxon>
    </lineage>
</organism>
<reference evidence="1 2" key="1">
    <citation type="journal article" date="2013" name="PLoS Genet.">
        <title>The genome and development-dependent transcriptomes of Pyronema confluens: a window into fungal evolution.</title>
        <authorList>
            <person name="Traeger S."/>
            <person name="Altegoer F."/>
            <person name="Freitag M."/>
            <person name="Gabaldon T."/>
            <person name="Kempken F."/>
            <person name="Kumar A."/>
            <person name="Marcet-Houben M."/>
            <person name="Poggeler S."/>
            <person name="Stajich J.E."/>
            <person name="Nowrousian M."/>
        </authorList>
    </citation>
    <scope>NUCLEOTIDE SEQUENCE [LARGE SCALE GENOMIC DNA]</scope>
    <source>
        <strain evidence="2">CBS 100304</strain>
        <tissue evidence="1">Vegetative mycelium</tissue>
    </source>
</reference>
<evidence type="ECO:0000313" key="2">
    <source>
        <dbReference type="Proteomes" id="UP000018144"/>
    </source>
</evidence>
<proteinExistence type="predicted"/>
<dbReference type="Proteomes" id="UP000018144">
    <property type="component" value="Unassembled WGS sequence"/>
</dbReference>
<keyword evidence="2" id="KW-1185">Reference proteome</keyword>
<sequence>MESAKWLDFPWERLGAAEAEKRGAILTANNLSLPGEKRNTL</sequence>
<dbReference type="EMBL" id="HF935761">
    <property type="protein sequence ID" value="CCX13025.1"/>
    <property type="molecule type" value="Genomic_DNA"/>
</dbReference>
<dbReference type="AlphaFoldDB" id="U4LE27"/>
<name>U4LE27_PYROM</name>
<gene>
    <name evidence="1" type="ORF">PCON_12618</name>
</gene>